<dbReference type="EMBL" id="JAVFKD010000002">
    <property type="protein sequence ID" value="KAK5996641.1"/>
    <property type="molecule type" value="Genomic_DNA"/>
</dbReference>
<feature type="region of interest" description="Disordered" evidence="1">
    <location>
        <begin position="1"/>
        <end position="42"/>
    </location>
</feature>
<evidence type="ECO:0000313" key="2">
    <source>
        <dbReference type="EMBL" id="KAK5996641.1"/>
    </source>
</evidence>
<organism evidence="2 3">
    <name type="scientific">Cladobotryum mycophilum</name>
    <dbReference type="NCBI Taxonomy" id="491253"/>
    <lineage>
        <taxon>Eukaryota</taxon>
        <taxon>Fungi</taxon>
        <taxon>Dikarya</taxon>
        <taxon>Ascomycota</taxon>
        <taxon>Pezizomycotina</taxon>
        <taxon>Sordariomycetes</taxon>
        <taxon>Hypocreomycetidae</taxon>
        <taxon>Hypocreales</taxon>
        <taxon>Hypocreaceae</taxon>
        <taxon>Cladobotryum</taxon>
    </lineage>
</organism>
<gene>
    <name evidence="2" type="ORF">PT974_01978</name>
</gene>
<evidence type="ECO:0000313" key="3">
    <source>
        <dbReference type="Proteomes" id="UP001338125"/>
    </source>
</evidence>
<accession>A0ABR0SWT4</accession>
<protein>
    <submittedName>
        <fullName evidence="2">Uncharacterized protein</fullName>
    </submittedName>
</protein>
<keyword evidence="3" id="KW-1185">Reference proteome</keyword>
<proteinExistence type="predicted"/>
<sequence>MAGRGPGRPVGSTNKRKSDGELSNNPHTKKARDRKANMSETEKVWENAKNALNQAIRRAKGKLVKRDDWASLDDATKKRLEEENVAECHSKSMIKGTHPDQLQPSAEEQNVKRDALGLREDNNDPNWEDISDELDEDDSMLLDMYEAFLNVDASKNAVVDKEQDIQTGALQIMEKQREAEHAIAFSEAKKILVTYIEIFAYKIRLWQNDHQECIRAFKNWLEQEQITQDNSITGLQLFTTLELQIWKLLCSKIQKGKLSRTSMIKRIYRCTHIKRTNYQKRNFLFGCQGRAEVAWKPTLAYLIRLICGLLVNASLLMADFLWETFPGPANIWDKLAPSDEASLVLLFAELDEKKKLYQKIKRWLLAGARVKKAPLNFPSVMDNCGLVPE</sequence>
<evidence type="ECO:0000256" key="1">
    <source>
        <dbReference type="SAM" id="MobiDB-lite"/>
    </source>
</evidence>
<reference evidence="2 3" key="1">
    <citation type="submission" date="2024-01" db="EMBL/GenBank/DDBJ databases">
        <title>Complete genome of Cladobotryum mycophilum ATHUM6906.</title>
        <authorList>
            <person name="Christinaki A.C."/>
            <person name="Myridakis A.I."/>
            <person name="Kouvelis V.N."/>
        </authorList>
    </citation>
    <scope>NUCLEOTIDE SEQUENCE [LARGE SCALE GENOMIC DNA]</scope>
    <source>
        <strain evidence="2 3">ATHUM6906</strain>
    </source>
</reference>
<feature type="region of interest" description="Disordered" evidence="1">
    <location>
        <begin position="82"/>
        <end position="110"/>
    </location>
</feature>
<comment type="caution">
    <text evidence="2">The sequence shown here is derived from an EMBL/GenBank/DDBJ whole genome shotgun (WGS) entry which is preliminary data.</text>
</comment>
<name>A0ABR0SWT4_9HYPO</name>
<dbReference type="Proteomes" id="UP001338125">
    <property type="component" value="Unassembled WGS sequence"/>
</dbReference>